<feature type="transmembrane region" description="Helical" evidence="9">
    <location>
        <begin position="300"/>
        <end position="326"/>
    </location>
</feature>
<dbReference type="EMBL" id="KB456271">
    <property type="protein sequence ID" value="EMF08267.1"/>
    <property type="molecule type" value="Genomic_DNA"/>
</dbReference>
<feature type="transmembrane region" description="Helical" evidence="9">
    <location>
        <begin position="347"/>
        <end position="366"/>
    </location>
</feature>
<reference evidence="11 12" key="1">
    <citation type="journal article" date="2012" name="PLoS Pathog.">
        <title>Diverse lifestyles and strategies of plant pathogenesis encoded in the genomes of eighteen Dothideomycetes fungi.</title>
        <authorList>
            <person name="Ohm R.A."/>
            <person name="Feau N."/>
            <person name="Henrissat B."/>
            <person name="Schoch C.L."/>
            <person name="Horwitz B.A."/>
            <person name="Barry K.W."/>
            <person name="Condon B.J."/>
            <person name="Copeland A.C."/>
            <person name="Dhillon B."/>
            <person name="Glaser F."/>
            <person name="Hesse C.N."/>
            <person name="Kosti I."/>
            <person name="LaButti K."/>
            <person name="Lindquist E.A."/>
            <person name="Lucas S."/>
            <person name="Salamov A.A."/>
            <person name="Bradshaw R.E."/>
            <person name="Ciuffetti L."/>
            <person name="Hamelin R.C."/>
            <person name="Kema G.H.J."/>
            <person name="Lawrence C."/>
            <person name="Scott J.A."/>
            <person name="Spatafora J.W."/>
            <person name="Turgeon B.G."/>
            <person name="de Wit P.J.G.M."/>
            <person name="Zhong S."/>
            <person name="Goodwin S.B."/>
            <person name="Grigoriev I.V."/>
        </authorList>
    </citation>
    <scope>NUCLEOTIDE SEQUENCE [LARGE SCALE GENOMIC DNA]</scope>
    <source>
        <strain evidence="11 12">SO2202</strain>
    </source>
</reference>
<proteinExistence type="inferred from homology"/>
<dbReference type="Gene3D" id="1.20.1250.20">
    <property type="entry name" value="MFS general substrate transporter like domains"/>
    <property type="match status" value="1"/>
</dbReference>
<keyword evidence="2 9" id="KW-0812">Transmembrane</keyword>
<dbReference type="STRING" id="692275.M3CVV2"/>
<feature type="transmembrane region" description="Helical" evidence="9">
    <location>
        <begin position="105"/>
        <end position="123"/>
    </location>
</feature>
<evidence type="ECO:0000256" key="3">
    <source>
        <dbReference type="ARBA" id="ARBA00022989"/>
    </source>
</evidence>
<organism evidence="11 12">
    <name type="scientific">Sphaerulina musiva (strain SO2202)</name>
    <name type="common">Poplar stem canker fungus</name>
    <name type="synonym">Septoria musiva</name>
    <dbReference type="NCBI Taxonomy" id="692275"/>
    <lineage>
        <taxon>Eukaryota</taxon>
        <taxon>Fungi</taxon>
        <taxon>Dikarya</taxon>
        <taxon>Ascomycota</taxon>
        <taxon>Pezizomycotina</taxon>
        <taxon>Dothideomycetes</taxon>
        <taxon>Dothideomycetidae</taxon>
        <taxon>Mycosphaerellales</taxon>
        <taxon>Mycosphaerellaceae</taxon>
        <taxon>Sphaerulina</taxon>
    </lineage>
</organism>
<feature type="transmembrane region" description="Helical" evidence="9">
    <location>
        <begin position="73"/>
        <end position="93"/>
    </location>
</feature>
<evidence type="ECO:0000256" key="4">
    <source>
        <dbReference type="ARBA" id="ARBA00023136"/>
    </source>
</evidence>
<feature type="transmembrane region" description="Helical" evidence="9">
    <location>
        <begin position="164"/>
        <end position="187"/>
    </location>
</feature>
<dbReference type="Proteomes" id="UP000016931">
    <property type="component" value="Unassembled WGS sequence"/>
</dbReference>
<dbReference type="OrthoDB" id="446368at2759"/>
<evidence type="ECO:0000313" key="11">
    <source>
        <dbReference type="EMBL" id="EMF08267.1"/>
    </source>
</evidence>
<evidence type="ECO:0000256" key="8">
    <source>
        <dbReference type="ARBA" id="ARBA00077167"/>
    </source>
</evidence>
<comment type="function">
    <text evidence="6">MFS transporter; part of the gene cluster that mediates the biosynthesis of cercosporin, a light-activated, non-host-selective toxin. The perylenequinone chromophore of cercosporin absorbs light energy to attain an electronically-activated triplet state and produces active oxygen species such as the hydroxyl radical, superoxide, hydrogen peroxide or singlet oxygen upon reaction with oxygen molecules. These reactive oxygen species cause damage to various cellular components including lipids, proteins and nucleic acids. Responsible for secretion and accumulation of cercosporin, but does not play any roles in self-protection against the toxicity of cercosporin.</text>
</comment>
<protein>
    <recommendedName>
        <fullName evidence="7">Cercosporin MFS transporter CTB4</fullName>
    </recommendedName>
    <alternativeName>
        <fullName evidence="8">Cercosporin toxin biosynthesis cluster protein 4</fullName>
    </alternativeName>
</protein>
<dbReference type="OMA" id="MTVWITF"/>
<dbReference type="RefSeq" id="XP_016756388.1">
    <property type="nucleotide sequence ID" value="XM_016908255.1"/>
</dbReference>
<comment type="subcellular location">
    <subcellularLocation>
        <location evidence="1">Membrane</location>
        <topology evidence="1">Multi-pass membrane protein</topology>
    </subcellularLocation>
</comment>
<name>M3CVV2_SPHMS</name>
<dbReference type="GO" id="GO:0005886">
    <property type="term" value="C:plasma membrane"/>
    <property type="evidence" value="ECO:0007669"/>
    <property type="project" value="TreeGrafter"/>
</dbReference>
<dbReference type="CDD" id="cd17323">
    <property type="entry name" value="MFS_Tpo1_MDR_like"/>
    <property type="match status" value="1"/>
</dbReference>
<dbReference type="AlphaFoldDB" id="M3CVV2"/>
<feature type="transmembrane region" description="Helical" evidence="9">
    <location>
        <begin position="378"/>
        <end position="399"/>
    </location>
</feature>
<evidence type="ECO:0000256" key="1">
    <source>
        <dbReference type="ARBA" id="ARBA00004141"/>
    </source>
</evidence>
<keyword evidence="12" id="KW-1185">Reference proteome</keyword>
<evidence type="ECO:0000256" key="7">
    <source>
        <dbReference type="ARBA" id="ARBA00069139"/>
    </source>
</evidence>
<dbReference type="eggNOG" id="KOG0255">
    <property type="taxonomic scope" value="Eukaryota"/>
</dbReference>
<comment type="similarity">
    <text evidence="5">Belongs to the major facilitator superfamily. CAR1 family.</text>
</comment>
<dbReference type="PROSITE" id="PS50850">
    <property type="entry name" value="MFS"/>
    <property type="match status" value="1"/>
</dbReference>
<dbReference type="GeneID" id="27905392"/>
<keyword evidence="3 9" id="KW-1133">Transmembrane helix</keyword>
<dbReference type="FunFam" id="1.20.1250.20:FF:000011">
    <property type="entry name" value="MFS multidrug transporter, putative"/>
    <property type="match status" value="1"/>
</dbReference>
<feature type="transmembrane region" description="Helical" evidence="9">
    <location>
        <begin position="440"/>
        <end position="460"/>
    </location>
</feature>
<evidence type="ECO:0000256" key="5">
    <source>
        <dbReference type="ARBA" id="ARBA00038347"/>
    </source>
</evidence>
<dbReference type="PANTHER" id="PTHR23502:SF47">
    <property type="entry name" value="MAJOR FACILITATOR SUPERFAMILY (MFS) PROFILE DOMAIN-CONTAINING PROTEIN-RELATED"/>
    <property type="match status" value="1"/>
</dbReference>
<evidence type="ECO:0000313" key="12">
    <source>
        <dbReference type="Proteomes" id="UP000016931"/>
    </source>
</evidence>
<feature type="transmembrane region" description="Helical" evidence="9">
    <location>
        <begin position="129"/>
        <end position="152"/>
    </location>
</feature>
<keyword evidence="4 9" id="KW-0472">Membrane</keyword>
<accession>M3CVV2</accession>
<dbReference type="GO" id="GO:0022857">
    <property type="term" value="F:transmembrane transporter activity"/>
    <property type="evidence" value="ECO:0007669"/>
    <property type="project" value="InterPro"/>
</dbReference>
<dbReference type="PANTHER" id="PTHR23502">
    <property type="entry name" value="MAJOR FACILITATOR SUPERFAMILY"/>
    <property type="match status" value="1"/>
</dbReference>
<dbReference type="Pfam" id="PF07690">
    <property type="entry name" value="MFS_1"/>
    <property type="match status" value="1"/>
</dbReference>
<sequence length="475" mass="52051">MQSKQLEAAATTGSVIVNWTGPQDPDRPCNWSIARKWSIVVTTTLMTFVVSFGSSVFSAIIEETRNEFETTAKITTLGISLYVLGFASGPLIFGPASELYGRTQPLWLGYVGFLIFQVALGVAKDIETVLIVRFFAGMFGSAPLAITGGMYVDFLDPVGRGLATAIFSIGVYCGPVTGPIVGSLIIRRLSWRWTAWITLIAGFFVFVLAFMCTPETSEAVLLKRKAQKLRFETFDWALHAKSEETPTSARYFVEKYLTKPVRMFISEPILIIFTLYMSLVYGILYLSLTLYPFAFHITRGWAPLVASLPFLGVLLGIMVACVIIGAHSVWHGKRLQAGAVMAPEDRLLPVILGAILLPAGLFTFALTSNTSVSWIPQVLSGAPIGCGIVLVFMCSNLYIIEVYLYDANSALAINVLLRSIVAAAFPVLSTEMFSSMGVRWSGIMLGLICVMLAPFPIVLIKYGSRVRAWSKFARE</sequence>
<evidence type="ECO:0000256" key="9">
    <source>
        <dbReference type="SAM" id="Phobius"/>
    </source>
</evidence>
<feature type="transmembrane region" description="Helical" evidence="9">
    <location>
        <begin position="37"/>
        <end position="61"/>
    </location>
</feature>
<feature type="transmembrane region" description="Helical" evidence="9">
    <location>
        <begin position="193"/>
        <end position="213"/>
    </location>
</feature>
<dbReference type="HOGENOM" id="CLU_008455_11_6_1"/>
<feature type="domain" description="Major facilitator superfamily (MFS) profile" evidence="10">
    <location>
        <begin position="39"/>
        <end position="464"/>
    </location>
</feature>
<gene>
    <name evidence="11" type="ORF">SEPMUDRAFT_166746</name>
</gene>
<dbReference type="InterPro" id="IPR020846">
    <property type="entry name" value="MFS_dom"/>
</dbReference>
<dbReference type="SUPFAM" id="SSF103473">
    <property type="entry name" value="MFS general substrate transporter"/>
    <property type="match status" value="1"/>
</dbReference>
<evidence type="ECO:0000256" key="6">
    <source>
        <dbReference type="ARBA" id="ARBA00053977"/>
    </source>
</evidence>
<dbReference type="InterPro" id="IPR036259">
    <property type="entry name" value="MFS_trans_sf"/>
</dbReference>
<evidence type="ECO:0000259" key="10">
    <source>
        <dbReference type="PROSITE" id="PS50850"/>
    </source>
</evidence>
<feature type="transmembrane region" description="Helical" evidence="9">
    <location>
        <begin position="269"/>
        <end position="294"/>
    </location>
</feature>
<evidence type="ECO:0000256" key="2">
    <source>
        <dbReference type="ARBA" id="ARBA00022692"/>
    </source>
</evidence>
<dbReference type="InterPro" id="IPR011701">
    <property type="entry name" value="MFS"/>
</dbReference>